<gene>
    <name evidence="2" type="ORF">MNBD_NITROSPINAE03-1341</name>
</gene>
<evidence type="ECO:0000259" key="1">
    <source>
        <dbReference type="Pfam" id="PF03819"/>
    </source>
</evidence>
<dbReference type="InterPro" id="IPR048015">
    <property type="entry name" value="NTP-PPase_MazG-like_N"/>
</dbReference>
<dbReference type="CDD" id="cd11528">
    <property type="entry name" value="NTP-PPase_MazG_Nterm"/>
    <property type="match status" value="1"/>
</dbReference>
<dbReference type="FunFam" id="1.10.287.1080:FF:000001">
    <property type="entry name" value="Nucleoside triphosphate pyrophosphohydrolase"/>
    <property type="match status" value="1"/>
</dbReference>
<organism evidence="2">
    <name type="scientific">hydrothermal vent metagenome</name>
    <dbReference type="NCBI Taxonomy" id="652676"/>
    <lineage>
        <taxon>unclassified sequences</taxon>
        <taxon>metagenomes</taxon>
        <taxon>ecological metagenomes</taxon>
    </lineage>
</organism>
<dbReference type="GO" id="GO:0046052">
    <property type="term" value="P:UTP catabolic process"/>
    <property type="evidence" value="ECO:0007669"/>
    <property type="project" value="TreeGrafter"/>
</dbReference>
<reference evidence="2" key="1">
    <citation type="submission" date="2018-06" db="EMBL/GenBank/DDBJ databases">
        <authorList>
            <person name="Zhirakovskaya E."/>
        </authorList>
    </citation>
    <scope>NUCLEOTIDE SEQUENCE</scope>
</reference>
<dbReference type="NCBIfam" id="NF007113">
    <property type="entry name" value="PRK09562.1"/>
    <property type="match status" value="1"/>
</dbReference>
<sequence>MTESFDKLVKIMSRLRGDGGCPWDREQTHESLKPYLIEEAYETLEAIDAHDDENFKEELGDVLLQVVFHAQMASEDARFTIDDVAENICRKLVRRHPHVFGDAKAGTAEEVLKNWERIKKSEKPDEPGRSALDGVPLSMPSLLRAWRVQGKARSAGFDFQNAVEAFGKVDEELGEALHCIENENREGFEEEMGDLLFSLVNVCRFMKVNPEEALNKSTNKFVGRFKYIEDKLAEQDKKPGETAPEVMNALWEEAKRRNE</sequence>
<dbReference type="InterPro" id="IPR048011">
    <property type="entry name" value="NTP-PPase_MazG-like_C"/>
</dbReference>
<dbReference type="Pfam" id="PF03819">
    <property type="entry name" value="MazG"/>
    <property type="match status" value="2"/>
</dbReference>
<dbReference type="SUPFAM" id="SSF101386">
    <property type="entry name" value="all-alpha NTP pyrophosphatases"/>
    <property type="match status" value="2"/>
</dbReference>
<dbReference type="GO" id="GO:0046076">
    <property type="term" value="P:dTTP catabolic process"/>
    <property type="evidence" value="ECO:0007669"/>
    <property type="project" value="TreeGrafter"/>
</dbReference>
<dbReference type="GO" id="GO:0046047">
    <property type="term" value="P:TTP catabolic process"/>
    <property type="evidence" value="ECO:0007669"/>
    <property type="project" value="TreeGrafter"/>
</dbReference>
<protein>
    <submittedName>
        <fullName evidence="2">Nucleoside triphosphate pyrophosphohydrolase MazG</fullName>
        <ecNumber evidence="2">3.6.1.8</ecNumber>
    </submittedName>
</protein>
<dbReference type="EMBL" id="UOGB01000226">
    <property type="protein sequence ID" value="VAX22057.1"/>
    <property type="molecule type" value="Genomic_DNA"/>
</dbReference>
<proteinExistence type="predicted"/>
<evidence type="ECO:0000313" key="2">
    <source>
        <dbReference type="EMBL" id="VAX22057.1"/>
    </source>
</evidence>
<keyword evidence="2" id="KW-0378">Hydrolase</keyword>
<dbReference type="NCBIfam" id="TIGR00444">
    <property type="entry name" value="mazG"/>
    <property type="match status" value="1"/>
</dbReference>
<dbReference type="InterPro" id="IPR011551">
    <property type="entry name" value="NTP_PyrPHydrolase_MazG"/>
</dbReference>
<dbReference type="PANTHER" id="PTHR30522:SF0">
    <property type="entry name" value="NUCLEOSIDE TRIPHOSPHATE PYROPHOSPHOHYDROLASE"/>
    <property type="match status" value="1"/>
</dbReference>
<dbReference type="EC" id="3.6.1.8" evidence="2"/>
<dbReference type="GO" id="GO:0006950">
    <property type="term" value="P:response to stress"/>
    <property type="evidence" value="ECO:0007669"/>
    <property type="project" value="UniProtKB-ARBA"/>
</dbReference>
<dbReference type="GO" id="GO:0047693">
    <property type="term" value="F:ATP diphosphatase activity"/>
    <property type="evidence" value="ECO:0007669"/>
    <property type="project" value="UniProtKB-EC"/>
</dbReference>
<dbReference type="InterPro" id="IPR004518">
    <property type="entry name" value="MazG-like_dom"/>
</dbReference>
<name>A0A3B1CZT7_9ZZZZ</name>
<feature type="domain" description="NTP pyrophosphohydrolase MazG-like" evidence="1">
    <location>
        <begin position="170"/>
        <end position="226"/>
    </location>
</feature>
<dbReference type="CDD" id="cd11529">
    <property type="entry name" value="NTP-PPase_MazG_Cterm"/>
    <property type="match status" value="1"/>
</dbReference>
<accession>A0A3B1CZT7</accession>
<dbReference type="Gene3D" id="1.10.287.1080">
    <property type="entry name" value="MazG-like"/>
    <property type="match status" value="2"/>
</dbReference>
<dbReference type="AlphaFoldDB" id="A0A3B1CZT7"/>
<dbReference type="PANTHER" id="PTHR30522">
    <property type="entry name" value="NUCLEOSIDE TRIPHOSPHATE PYROPHOSPHOHYDROLASE"/>
    <property type="match status" value="1"/>
</dbReference>
<dbReference type="GO" id="GO:0046061">
    <property type="term" value="P:dATP catabolic process"/>
    <property type="evidence" value="ECO:0007669"/>
    <property type="project" value="TreeGrafter"/>
</dbReference>
<dbReference type="GO" id="GO:0006203">
    <property type="term" value="P:dGTP catabolic process"/>
    <property type="evidence" value="ECO:0007669"/>
    <property type="project" value="TreeGrafter"/>
</dbReference>
<feature type="domain" description="NTP pyrophosphohydrolase MazG-like" evidence="1">
    <location>
        <begin position="27"/>
        <end position="100"/>
    </location>
</feature>
<dbReference type="GO" id="GO:0046081">
    <property type="term" value="P:dUTP catabolic process"/>
    <property type="evidence" value="ECO:0007669"/>
    <property type="project" value="TreeGrafter"/>
</dbReference>